<dbReference type="PaxDb" id="4113-PGSC0003DMT400097117"/>
<evidence type="ECO:0000313" key="3">
    <source>
        <dbReference type="EnsemblPlants" id="PGSC0003DMT400097117"/>
    </source>
</evidence>
<keyword evidence="4" id="KW-1185">Reference proteome</keyword>
<feature type="coiled-coil region" evidence="1">
    <location>
        <begin position="278"/>
        <end position="326"/>
    </location>
</feature>
<reference evidence="3" key="2">
    <citation type="submission" date="2015-06" db="UniProtKB">
        <authorList>
            <consortium name="EnsemblPlants"/>
        </authorList>
    </citation>
    <scope>IDENTIFICATION</scope>
    <source>
        <strain evidence="3">DM1-3 516 R44</strain>
    </source>
</reference>
<evidence type="ECO:0000313" key="4">
    <source>
        <dbReference type="Proteomes" id="UP000011115"/>
    </source>
</evidence>
<dbReference type="InParanoid" id="M1DZY5"/>
<protein>
    <submittedName>
        <fullName evidence="3">Uncharacterized protein</fullName>
    </submittedName>
</protein>
<feature type="compositionally biased region" description="Polar residues" evidence="2">
    <location>
        <begin position="46"/>
        <end position="59"/>
    </location>
</feature>
<dbReference type="Proteomes" id="UP000011115">
    <property type="component" value="Unassembled WGS sequence"/>
</dbReference>
<feature type="region of interest" description="Disordered" evidence="2">
    <location>
        <begin position="45"/>
        <end position="82"/>
    </location>
</feature>
<dbReference type="STRING" id="4113.M1DZY5"/>
<organism evidence="3 4">
    <name type="scientific">Solanum tuberosum</name>
    <name type="common">Potato</name>
    <dbReference type="NCBI Taxonomy" id="4113"/>
    <lineage>
        <taxon>Eukaryota</taxon>
        <taxon>Viridiplantae</taxon>
        <taxon>Streptophyta</taxon>
        <taxon>Embryophyta</taxon>
        <taxon>Tracheophyta</taxon>
        <taxon>Spermatophyta</taxon>
        <taxon>Magnoliopsida</taxon>
        <taxon>eudicotyledons</taxon>
        <taxon>Gunneridae</taxon>
        <taxon>Pentapetalae</taxon>
        <taxon>asterids</taxon>
        <taxon>lamiids</taxon>
        <taxon>Solanales</taxon>
        <taxon>Solanaceae</taxon>
        <taxon>Solanoideae</taxon>
        <taxon>Solaneae</taxon>
        <taxon>Solanum</taxon>
    </lineage>
</organism>
<feature type="compositionally biased region" description="Polar residues" evidence="2">
    <location>
        <begin position="72"/>
        <end position="82"/>
    </location>
</feature>
<accession>M1DZY5</accession>
<dbReference type="AlphaFoldDB" id="M1DZY5"/>
<proteinExistence type="predicted"/>
<dbReference type="eggNOG" id="ENOG502R830">
    <property type="taxonomic scope" value="Eukaryota"/>
</dbReference>
<evidence type="ECO:0000256" key="1">
    <source>
        <dbReference type="SAM" id="Coils"/>
    </source>
</evidence>
<dbReference type="Gramene" id="PGSC0003DMT400097117">
    <property type="protein sequence ID" value="PGSC0003DMT400097117"/>
    <property type="gene ID" value="PGSC0003DMG400046688"/>
</dbReference>
<dbReference type="EnsemblPlants" id="PGSC0003DMT400097117">
    <property type="protein sequence ID" value="PGSC0003DMT400097117"/>
    <property type="gene ID" value="PGSC0003DMG400046688"/>
</dbReference>
<keyword evidence="1" id="KW-0175">Coiled coil</keyword>
<name>M1DZY5_SOLTU</name>
<feature type="region of interest" description="Disordered" evidence="2">
    <location>
        <begin position="159"/>
        <end position="184"/>
    </location>
</feature>
<reference evidence="4" key="1">
    <citation type="journal article" date="2011" name="Nature">
        <title>Genome sequence and analysis of the tuber crop potato.</title>
        <authorList>
            <consortium name="The Potato Genome Sequencing Consortium"/>
        </authorList>
    </citation>
    <scope>NUCLEOTIDE SEQUENCE [LARGE SCALE GENOMIC DNA]</scope>
    <source>
        <strain evidence="4">cv. DM1-3 516 R44</strain>
    </source>
</reference>
<sequence length="334" mass="37390">MHPMYTIQTTLNVLPPEKNSTSALQKSCWPVATVSQKMLISYITPMASQENDRPQSTNTVKDKSKGKKKVSETTGYTTSPLAGTQSRNVGEIGTLDASWRLIIAPVEIGFSPFSQSLTVIMDSIKSFYRDAWSSWGEIPVFDREQMWNHFKTGYKKSLDEWRQSQPTSENDSSNQSPDDDEASILSKKIDGVKKEGVRVVIHTANEVVCSKVSRNRLASWYLPEKKKGRTMGHDEASILSKKIGEVKKRKARGLGSDHCTGCIMYGFIAASLDSSQNQEEIDSEIDSLRIQVQELLKKQKADRSRLDGLENLVVQLIDNCRSEESDDDKSDGEN</sequence>
<dbReference type="HOGENOM" id="CLU_848384_0_0_1"/>
<evidence type="ECO:0000256" key="2">
    <source>
        <dbReference type="SAM" id="MobiDB-lite"/>
    </source>
</evidence>
<feature type="compositionally biased region" description="Polar residues" evidence="2">
    <location>
        <begin position="163"/>
        <end position="176"/>
    </location>
</feature>